<accession>A0ABX8WLP2</accession>
<dbReference type="PANTHER" id="PTHR10266:SF3">
    <property type="entry name" value="CYTOCHROME C1, HEME PROTEIN, MITOCHONDRIAL"/>
    <property type="match status" value="1"/>
</dbReference>
<dbReference type="Gene3D" id="1.10.760.10">
    <property type="entry name" value="Cytochrome c-like domain"/>
    <property type="match status" value="1"/>
</dbReference>
<evidence type="ECO:0000256" key="2">
    <source>
        <dbReference type="ARBA" id="ARBA00022617"/>
    </source>
</evidence>
<protein>
    <submittedName>
        <fullName evidence="10">Cytochrome c1</fullName>
    </submittedName>
</protein>
<evidence type="ECO:0000256" key="3">
    <source>
        <dbReference type="ARBA" id="ARBA00022692"/>
    </source>
</evidence>
<dbReference type="RefSeq" id="WP_220379340.1">
    <property type="nucleotide sequence ID" value="NZ_CP080544.1"/>
</dbReference>
<reference evidence="10 11" key="1">
    <citation type="submission" date="2021-08" db="EMBL/GenBank/DDBJ databases">
        <title>Lysobacter sp. strain CJ11 Genome sequencing and assembly.</title>
        <authorList>
            <person name="Kim I."/>
        </authorList>
    </citation>
    <scope>NUCLEOTIDE SEQUENCE [LARGE SCALE GENOMIC DNA]</scope>
    <source>
        <strain evidence="10 11">CJ11</strain>
    </source>
</reference>
<keyword evidence="9" id="KW-0732">Signal</keyword>
<keyword evidence="11" id="KW-1185">Reference proteome</keyword>
<sequence>MTKFSALKVFALVAGLFLGGAQVASASEGGDTQQAGVDLTDRGSLQRGAKYYMNYCAGCHSLKHLRYNRLAEDLGLSEKDVQEQLNLTGGQFGDHILSSMTPEMAQAAFNKMPPDLSLIARVRGEDWIYTYLKSFYLDETRPVGWNNTLFPGASMPNPLWSLQGVQQPVYGKADSNGERPVERLELAQEGTLKPREFDQVARDVTAFLVYAGEPAVLKRPALGVWVLLFLAIFTLLAWLLKNEYWKDVH</sequence>
<dbReference type="SUPFAM" id="SSF46626">
    <property type="entry name" value="Cytochrome c"/>
    <property type="match status" value="1"/>
</dbReference>
<keyword evidence="4" id="KW-0479">Metal-binding</keyword>
<evidence type="ECO:0000256" key="1">
    <source>
        <dbReference type="ARBA" id="ARBA00004370"/>
    </source>
</evidence>
<comment type="subcellular location">
    <subcellularLocation>
        <location evidence="1">Membrane</location>
    </subcellularLocation>
</comment>
<name>A0ABX8WLP2_9GAMM</name>
<dbReference type="InterPro" id="IPR036909">
    <property type="entry name" value="Cyt_c-like_dom_sf"/>
</dbReference>
<feature type="transmembrane region" description="Helical" evidence="8">
    <location>
        <begin position="222"/>
        <end position="240"/>
    </location>
</feature>
<feature type="signal peptide" evidence="9">
    <location>
        <begin position="1"/>
        <end position="26"/>
    </location>
</feature>
<keyword evidence="2" id="KW-0349">Heme</keyword>
<gene>
    <name evidence="10" type="ORF">H8L67_08135</name>
</gene>
<dbReference type="Pfam" id="PF02167">
    <property type="entry name" value="Cytochrom_C1"/>
    <property type="match status" value="2"/>
</dbReference>
<keyword evidence="6" id="KW-0408">Iron</keyword>
<evidence type="ECO:0000313" key="10">
    <source>
        <dbReference type="EMBL" id="QYR52555.1"/>
    </source>
</evidence>
<proteinExistence type="predicted"/>
<keyword evidence="3 8" id="KW-0812">Transmembrane</keyword>
<evidence type="ECO:0000256" key="6">
    <source>
        <dbReference type="ARBA" id="ARBA00023004"/>
    </source>
</evidence>
<evidence type="ECO:0000256" key="5">
    <source>
        <dbReference type="ARBA" id="ARBA00022989"/>
    </source>
</evidence>
<feature type="chain" id="PRO_5046995878" evidence="9">
    <location>
        <begin position="27"/>
        <end position="249"/>
    </location>
</feature>
<keyword evidence="5 8" id="KW-1133">Transmembrane helix</keyword>
<evidence type="ECO:0000313" key="11">
    <source>
        <dbReference type="Proteomes" id="UP000824755"/>
    </source>
</evidence>
<keyword evidence="7 8" id="KW-0472">Membrane</keyword>
<dbReference type="PRINTS" id="PR00603">
    <property type="entry name" value="CYTOCHROMEC1"/>
</dbReference>
<dbReference type="EMBL" id="CP080544">
    <property type="protein sequence ID" value="QYR52555.1"/>
    <property type="molecule type" value="Genomic_DNA"/>
</dbReference>
<evidence type="ECO:0000256" key="8">
    <source>
        <dbReference type="SAM" id="Phobius"/>
    </source>
</evidence>
<evidence type="ECO:0000256" key="4">
    <source>
        <dbReference type="ARBA" id="ARBA00022723"/>
    </source>
</evidence>
<dbReference type="Proteomes" id="UP000824755">
    <property type="component" value="Chromosome"/>
</dbReference>
<evidence type="ECO:0000256" key="7">
    <source>
        <dbReference type="ARBA" id="ARBA00023136"/>
    </source>
</evidence>
<organism evidence="10 11">
    <name type="scientific">Lysobacter soyae</name>
    <dbReference type="NCBI Taxonomy" id="2764185"/>
    <lineage>
        <taxon>Bacteria</taxon>
        <taxon>Pseudomonadati</taxon>
        <taxon>Pseudomonadota</taxon>
        <taxon>Gammaproteobacteria</taxon>
        <taxon>Lysobacterales</taxon>
        <taxon>Lysobacteraceae</taxon>
        <taxon>Lysobacter</taxon>
    </lineage>
</organism>
<evidence type="ECO:0000256" key="9">
    <source>
        <dbReference type="SAM" id="SignalP"/>
    </source>
</evidence>
<dbReference type="PANTHER" id="PTHR10266">
    <property type="entry name" value="CYTOCHROME C1"/>
    <property type="match status" value="1"/>
</dbReference>
<dbReference type="InterPro" id="IPR002326">
    <property type="entry name" value="Cyt_c1"/>
</dbReference>